<reference evidence="14 15" key="1">
    <citation type="submission" date="2019-03" db="EMBL/GenBank/DDBJ databases">
        <title>Genomic Encyclopedia of Type Strains, Phase IV (KMG-IV): sequencing the most valuable type-strain genomes for metagenomic binning, comparative biology and taxonomic classification.</title>
        <authorList>
            <person name="Goeker M."/>
        </authorList>
    </citation>
    <scope>NUCLEOTIDE SEQUENCE [LARGE SCALE GENOMIC DNA]</scope>
    <source>
        <strain evidence="14 15">DSM 18577</strain>
    </source>
</reference>
<dbReference type="RefSeq" id="WP_131913600.1">
    <property type="nucleotide sequence ID" value="NZ_OU594967.1"/>
</dbReference>
<name>A0A4R1J982_9GAMM</name>
<keyword evidence="8 11" id="KW-0975">Bacterial flagellum</keyword>
<evidence type="ECO:0000256" key="1">
    <source>
        <dbReference type="ARBA" id="ARBA00002591"/>
    </source>
</evidence>
<comment type="caution">
    <text evidence="14">The sequence shown here is derived from an EMBL/GenBank/DDBJ whole genome shotgun (WGS) entry which is preliminary data.</text>
</comment>
<keyword evidence="14" id="KW-0966">Cell projection</keyword>
<dbReference type="OrthoDB" id="9789463at2"/>
<dbReference type="PRINTS" id="PR01008">
    <property type="entry name" value="FLGLRINGFLGH"/>
</dbReference>
<evidence type="ECO:0000256" key="12">
    <source>
        <dbReference type="SAM" id="MobiDB-lite"/>
    </source>
</evidence>
<gene>
    <name evidence="11" type="primary">flgH</name>
    <name evidence="14" type="ORF">EV690_2837</name>
</gene>
<dbReference type="PANTHER" id="PTHR34933:SF1">
    <property type="entry name" value="FLAGELLAR L-RING PROTEIN"/>
    <property type="match status" value="1"/>
</dbReference>
<dbReference type="GO" id="GO:0009279">
    <property type="term" value="C:cell outer membrane"/>
    <property type="evidence" value="ECO:0007669"/>
    <property type="project" value="UniProtKB-SubCell"/>
</dbReference>
<dbReference type="Pfam" id="PF02107">
    <property type="entry name" value="FlgH"/>
    <property type="match status" value="1"/>
</dbReference>
<keyword evidence="7" id="KW-0564">Palmitate</keyword>
<evidence type="ECO:0000256" key="9">
    <source>
        <dbReference type="ARBA" id="ARBA00023237"/>
    </source>
</evidence>
<keyword evidence="14" id="KW-0282">Flagellum</keyword>
<evidence type="ECO:0000256" key="8">
    <source>
        <dbReference type="ARBA" id="ARBA00023143"/>
    </source>
</evidence>
<accession>A0A4R1J982</accession>
<dbReference type="GO" id="GO:0003774">
    <property type="term" value="F:cytoskeletal motor activity"/>
    <property type="evidence" value="ECO:0007669"/>
    <property type="project" value="InterPro"/>
</dbReference>
<evidence type="ECO:0000256" key="13">
    <source>
        <dbReference type="SAM" id="SignalP"/>
    </source>
</evidence>
<dbReference type="AlphaFoldDB" id="A0A4R1J982"/>
<keyword evidence="14" id="KW-0969">Cilium</keyword>
<evidence type="ECO:0000256" key="10">
    <source>
        <dbReference type="ARBA" id="ARBA00023288"/>
    </source>
</evidence>
<evidence type="ECO:0000313" key="15">
    <source>
        <dbReference type="Proteomes" id="UP000295565"/>
    </source>
</evidence>
<dbReference type="PROSITE" id="PS51257">
    <property type="entry name" value="PROKAR_LIPOPROTEIN"/>
    <property type="match status" value="1"/>
</dbReference>
<comment type="function">
    <text evidence="1 11">Assembles around the rod to form the L-ring and probably protects the motor/basal body from shearing forces during rotation.</text>
</comment>
<dbReference type="PANTHER" id="PTHR34933">
    <property type="entry name" value="FLAGELLAR L-RING PROTEIN"/>
    <property type="match status" value="1"/>
</dbReference>
<keyword evidence="15" id="KW-1185">Reference proteome</keyword>
<evidence type="ECO:0000256" key="5">
    <source>
        <dbReference type="ARBA" id="ARBA00022729"/>
    </source>
</evidence>
<evidence type="ECO:0000256" key="4">
    <source>
        <dbReference type="ARBA" id="ARBA00011439"/>
    </source>
</evidence>
<dbReference type="HAMAP" id="MF_00415">
    <property type="entry name" value="FlgH"/>
    <property type="match status" value="1"/>
</dbReference>
<feature type="chain" id="PRO_5020258917" description="Flagellar L-ring protein" evidence="13">
    <location>
        <begin position="21"/>
        <end position="252"/>
    </location>
</feature>
<organism evidence="14 15">
    <name type="scientific">Celerinatantimonas diazotrophica</name>
    <dbReference type="NCBI Taxonomy" id="412034"/>
    <lineage>
        <taxon>Bacteria</taxon>
        <taxon>Pseudomonadati</taxon>
        <taxon>Pseudomonadota</taxon>
        <taxon>Gammaproteobacteria</taxon>
        <taxon>Celerinatantimonadaceae</taxon>
        <taxon>Celerinatantimonas</taxon>
    </lineage>
</organism>
<evidence type="ECO:0000256" key="2">
    <source>
        <dbReference type="ARBA" id="ARBA00004635"/>
    </source>
</evidence>
<keyword evidence="5 11" id="KW-0732">Signal</keyword>
<protein>
    <recommendedName>
        <fullName evidence="11">Flagellar L-ring protein</fullName>
    </recommendedName>
    <alternativeName>
        <fullName evidence="11">Basal body L-ring protein</fullName>
    </alternativeName>
</protein>
<evidence type="ECO:0000256" key="3">
    <source>
        <dbReference type="ARBA" id="ARBA00006929"/>
    </source>
</evidence>
<dbReference type="InterPro" id="IPR000527">
    <property type="entry name" value="Flag_Lring"/>
</dbReference>
<sequence>MGKYWLYLSMAIILTGCATAQQTGEKIADNAQKKVDNSQRQVTTSTDDHSPVPNDPFYAPVDPAPKPKHVIPTGSAFNPSTSTSLYSYEPAYSVGDTVTVVLTESASAQKSATTDMSHNNDYNLDPITVPGGKLTVNGNTVELGMKQSQNFDGKANSAQSHTLSGKITVSVIDVLNNGNLVVRGEKWLVINNGKEYIRLTGIIRPKDVTEGNTVDSSQVADARIEFSGTGDQANTQTQGWLSRLFNGSLWPF</sequence>
<feature type="signal peptide" evidence="13">
    <location>
        <begin position="1"/>
        <end position="20"/>
    </location>
</feature>
<evidence type="ECO:0000256" key="11">
    <source>
        <dbReference type="HAMAP-Rule" id="MF_00415"/>
    </source>
</evidence>
<dbReference type="EMBL" id="SMGD01000015">
    <property type="protein sequence ID" value="TCK47138.1"/>
    <property type="molecule type" value="Genomic_DNA"/>
</dbReference>
<comment type="similarity">
    <text evidence="3 11">Belongs to the FlgH family.</text>
</comment>
<comment type="subunit">
    <text evidence="4 11">The basal body constitutes a major portion of the flagellar organelle and consists of four rings (L,P,S, and M) mounted on a central rod.</text>
</comment>
<comment type="subcellular location">
    <subcellularLocation>
        <location evidence="11">Cell outer membrane</location>
        <topology evidence="11">Lipid-anchor</topology>
    </subcellularLocation>
    <subcellularLocation>
        <location evidence="11">Bacterial flagellum basal body</location>
    </subcellularLocation>
    <subcellularLocation>
        <location evidence="2">Membrane</location>
        <topology evidence="2">Lipid-anchor</topology>
    </subcellularLocation>
</comment>
<keyword evidence="6 11" id="KW-0472">Membrane</keyword>
<dbReference type="Proteomes" id="UP000295565">
    <property type="component" value="Unassembled WGS sequence"/>
</dbReference>
<evidence type="ECO:0000256" key="7">
    <source>
        <dbReference type="ARBA" id="ARBA00023139"/>
    </source>
</evidence>
<keyword evidence="10 11" id="KW-0449">Lipoprotein</keyword>
<evidence type="ECO:0000256" key="6">
    <source>
        <dbReference type="ARBA" id="ARBA00023136"/>
    </source>
</evidence>
<feature type="region of interest" description="Disordered" evidence="12">
    <location>
        <begin position="30"/>
        <end position="54"/>
    </location>
</feature>
<evidence type="ECO:0000313" key="14">
    <source>
        <dbReference type="EMBL" id="TCK47138.1"/>
    </source>
</evidence>
<dbReference type="GO" id="GO:0071973">
    <property type="term" value="P:bacterial-type flagellum-dependent cell motility"/>
    <property type="evidence" value="ECO:0007669"/>
    <property type="project" value="InterPro"/>
</dbReference>
<keyword evidence="9 11" id="KW-0998">Cell outer membrane</keyword>
<proteinExistence type="inferred from homology"/>
<dbReference type="GO" id="GO:0009427">
    <property type="term" value="C:bacterial-type flagellum basal body, distal rod, L ring"/>
    <property type="evidence" value="ECO:0007669"/>
    <property type="project" value="InterPro"/>
</dbReference>